<keyword evidence="2" id="KW-1185">Reference proteome</keyword>
<name>A0ABY6BHN2_9GAMM</name>
<dbReference type="Proteomes" id="UP001064632">
    <property type="component" value="Chromosome"/>
</dbReference>
<gene>
    <name evidence="1" type="ORF">N4264_06460</name>
</gene>
<dbReference type="EMBL" id="CP104694">
    <property type="protein sequence ID" value="UXI69287.1"/>
    <property type="molecule type" value="Genomic_DNA"/>
</dbReference>
<protein>
    <submittedName>
        <fullName evidence="1">Uncharacterized protein</fullName>
    </submittedName>
</protein>
<sequence>MDESKSYVLLISVQGEYTLEPIFDNDDPWLATVRTFFKTRKQEVPLRATPRSFKLVRSGPCVMYHERENGLDEFKQCILDRVNKDGRRATSLDVDVDGEVFDFYVQLSEGRIPRAELLRVFGTDFGMSNGIPFDGMAGSVATE</sequence>
<evidence type="ECO:0000313" key="1">
    <source>
        <dbReference type="EMBL" id="UXI69287.1"/>
    </source>
</evidence>
<accession>A0ABY6BHN2</accession>
<evidence type="ECO:0000313" key="2">
    <source>
        <dbReference type="Proteomes" id="UP001064632"/>
    </source>
</evidence>
<proteinExistence type="predicted"/>
<reference evidence="1" key="1">
    <citation type="submission" date="2022-09" db="EMBL/GenBank/DDBJ databases">
        <title>Tahibacter sp. nov., isolated from a fresh water.</title>
        <authorList>
            <person name="Baek J.H."/>
            <person name="Lee J.K."/>
            <person name="Kim J.M."/>
            <person name="Jeon C.O."/>
        </authorList>
    </citation>
    <scope>NUCLEOTIDE SEQUENCE</scope>
    <source>
        <strain evidence="1">W38</strain>
    </source>
</reference>
<organism evidence="1 2">
    <name type="scientific">Tahibacter amnicola</name>
    <dbReference type="NCBI Taxonomy" id="2976241"/>
    <lineage>
        <taxon>Bacteria</taxon>
        <taxon>Pseudomonadati</taxon>
        <taxon>Pseudomonadota</taxon>
        <taxon>Gammaproteobacteria</taxon>
        <taxon>Lysobacterales</taxon>
        <taxon>Rhodanobacteraceae</taxon>
        <taxon>Tahibacter</taxon>
    </lineage>
</organism>
<dbReference type="RefSeq" id="WP_261696245.1">
    <property type="nucleotide sequence ID" value="NZ_CP104694.1"/>
</dbReference>